<dbReference type="InterPro" id="IPR024294">
    <property type="entry name" value="DUF3810"/>
</dbReference>
<dbReference type="Pfam" id="PF12725">
    <property type="entry name" value="DUF3810"/>
    <property type="match status" value="1"/>
</dbReference>
<keyword evidence="1" id="KW-0812">Transmembrane</keyword>
<evidence type="ECO:0008006" key="4">
    <source>
        <dbReference type="Google" id="ProtNLM"/>
    </source>
</evidence>
<evidence type="ECO:0000256" key="1">
    <source>
        <dbReference type="SAM" id="Phobius"/>
    </source>
</evidence>
<dbReference type="Proteomes" id="UP000445309">
    <property type="component" value="Unassembled WGS sequence"/>
</dbReference>
<feature type="transmembrane region" description="Helical" evidence="1">
    <location>
        <begin position="54"/>
        <end position="79"/>
    </location>
</feature>
<accession>A0A6N4XWY1</accession>
<sequence>MVEVTNNIHIYRKKRFWAGLLLAQFLLFFIFSKIKFMVSFFEHFFEIQKWFHQIAFSWTSFSAGDILYIILGVFLLYCIIQCFQKKKRSQYLLKLMIVLNIVYFIYQLSWGMLYFQTPIIKKLPTQERPTVYHAKKLAIHYLEKCKSTRKLVKEDRNGIFVVNDIKGIQEEILFQQHHIPLHISNKKTYLINSFKPSLFKDIMSYSGILGYYNPFTAEAQYNSELPSTFIPFTSAHESAHQLGFAREQEANFIGYLIGINSRNPELRYSTEYFTLKSLLKFIVEEDPAFVKYIIRNYSSEMKRDRLYEKVFVAQHQGALEDFFGFTNNLFLKSNQQEGSITYSYFIDLLLNYQK</sequence>
<name>A0A6N4XWY1_9FLAO</name>
<reference evidence="2 3" key="1">
    <citation type="submission" date="2020-01" db="EMBL/GenBank/DDBJ databases">
        <authorList>
            <person name="Rodrigo-Torres L."/>
            <person name="Arahal R. D."/>
            <person name="Lucena T."/>
        </authorList>
    </citation>
    <scope>NUCLEOTIDE SEQUENCE [LARGE SCALE GENOMIC DNA]</scope>
    <source>
        <strain evidence="2 3">CECT 9393</strain>
    </source>
</reference>
<organism evidence="2 3">
    <name type="scientific">Chryseobacterium fistulae</name>
    <dbReference type="NCBI Taxonomy" id="2675058"/>
    <lineage>
        <taxon>Bacteria</taxon>
        <taxon>Pseudomonadati</taxon>
        <taxon>Bacteroidota</taxon>
        <taxon>Flavobacteriia</taxon>
        <taxon>Flavobacteriales</taxon>
        <taxon>Weeksellaceae</taxon>
        <taxon>Chryseobacterium group</taxon>
        <taxon>Chryseobacterium</taxon>
    </lineage>
</organism>
<dbReference type="EMBL" id="CACVBY010000064">
    <property type="protein sequence ID" value="CAA7390260.1"/>
    <property type="molecule type" value="Genomic_DNA"/>
</dbReference>
<dbReference type="AlphaFoldDB" id="A0A6N4XWY1"/>
<keyword evidence="3" id="KW-1185">Reference proteome</keyword>
<keyword evidence="1" id="KW-1133">Transmembrane helix</keyword>
<keyword evidence="1" id="KW-0472">Membrane</keyword>
<proteinExistence type="predicted"/>
<protein>
    <recommendedName>
        <fullName evidence="4">DUF3810 domain-containing protein</fullName>
    </recommendedName>
</protein>
<evidence type="ECO:0000313" key="2">
    <source>
        <dbReference type="EMBL" id="CAA7390260.1"/>
    </source>
</evidence>
<gene>
    <name evidence="2" type="ORF">CHRY9393_02562</name>
</gene>
<evidence type="ECO:0000313" key="3">
    <source>
        <dbReference type="Proteomes" id="UP000445309"/>
    </source>
</evidence>
<feature type="transmembrane region" description="Helical" evidence="1">
    <location>
        <begin position="91"/>
        <end position="115"/>
    </location>
</feature>
<feature type="transmembrane region" description="Helical" evidence="1">
    <location>
        <begin position="16"/>
        <end position="34"/>
    </location>
</feature>